<feature type="domain" description="Pyrrolo-quinoline quinone repeat" evidence="2">
    <location>
        <begin position="106"/>
        <end position="297"/>
    </location>
</feature>
<evidence type="ECO:0000259" key="2">
    <source>
        <dbReference type="Pfam" id="PF13360"/>
    </source>
</evidence>
<dbReference type="PANTHER" id="PTHR34512">
    <property type="entry name" value="CELL SURFACE PROTEIN"/>
    <property type="match status" value="1"/>
</dbReference>
<name>A0A6P2CXZ3_9BACT</name>
<keyword evidence="1" id="KW-0732">Signal</keyword>
<dbReference type="Pfam" id="PF13360">
    <property type="entry name" value="PQQ_2"/>
    <property type="match status" value="1"/>
</dbReference>
<keyword evidence="4" id="KW-1185">Reference proteome</keyword>
<dbReference type="Proteomes" id="UP000464178">
    <property type="component" value="Chromosome"/>
</dbReference>
<reference evidence="3 4" key="1">
    <citation type="submission" date="2019-05" db="EMBL/GenBank/DDBJ databases">
        <authorList>
            <consortium name="Science for Life Laboratories"/>
        </authorList>
    </citation>
    <scope>NUCLEOTIDE SEQUENCE [LARGE SCALE GENOMIC DNA]</scope>
    <source>
        <strain evidence="3">Soil9</strain>
    </source>
</reference>
<dbReference type="PANTHER" id="PTHR34512:SF30">
    <property type="entry name" value="OUTER MEMBRANE PROTEIN ASSEMBLY FACTOR BAMB"/>
    <property type="match status" value="1"/>
</dbReference>
<dbReference type="EMBL" id="LR593886">
    <property type="protein sequence ID" value="VTR93871.1"/>
    <property type="molecule type" value="Genomic_DNA"/>
</dbReference>
<dbReference type="AlphaFoldDB" id="A0A6P2CXZ3"/>
<proteinExistence type="predicted"/>
<dbReference type="InterPro" id="IPR011047">
    <property type="entry name" value="Quinoprotein_ADH-like_sf"/>
</dbReference>
<evidence type="ECO:0000313" key="3">
    <source>
        <dbReference type="EMBL" id="VTR93871.1"/>
    </source>
</evidence>
<evidence type="ECO:0000256" key="1">
    <source>
        <dbReference type="SAM" id="SignalP"/>
    </source>
</evidence>
<dbReference type="KEGG" id="gms:SOIL9_38430"/>
<feature type="chain" id="PRO_5026792787" description="Pyrrolo-quinoline quinone repeat domain-containing protein" evidence="1">
    <location>
        <begin position="21"/>
        <end position="433"/>
    </location>
</feature>
<gene>
    <name evidence="3" type="ORF">SOIL9_38430</name>
</gene>
<dbReference type="SUPFAM" id="SSF50998">
    <property type="entry name" value="Quinoprotein alcohol dehydrogenase-like"/>
    <property type="match status" value="1"/>
</dbReference>
<feature type="signal peptide" evidence="1">
    <location>
        <begin position="1"/>
        <end position="20"/>
    </location>
</feature>
<evidence type="ECO:0000313" key="4">
    <source>
        <dbReference type="Proteomes" id="UP000464178"/>
    </source>
</evidence>
<accession>A0A6P2CXZ3</accession>
<dbReference type="Gene3D" id="2.130.10.10">
    <property type="entry name" value="YVTN repeat-like/Quinoprotein amine dehydrogenase"/>
    <property type="match status" value="2"/>
</dbReference>
<dbReference type="InterPro" id="IPR002372">
    <property type="entry name" value="PQQ_rpt_dom"/>
</dbReference>
<dbReference type="RefSeq" id="WP_162668526.1">
    <property type="nucleotide sequence ID" value="NZ_LR593886.1"/>
</dbReference>
<sequence>MRIRLLLAALSLLAGPQLYAADSWPGYRGPTADGHFAGANAPTKWSEKQNVTWKTAIHGKGWSSPVVLGDQVWVTTADEVLDPNPKPVKGGPPANPVKEVVYFAVCVDRKSGKVLHDVKLHVDQKPQYCHPFNSFASPTPFIEGDRLYAHFGSPGTFCVDTATGKVVWERVDLKCDHFRGAASSPVVYGDLLYLVLDGADYQFVTALDKRTGKTVWTTDRKIKYSTDNGDYKKAYGTPVLFTVGGAQWLVCPSAECTMAYNPKSGAELWRLTHGGMNGAARPVMANGLMYLTSGHTGKLFAVKPEGLAGAVPKEAISWQVAKNVSTRPSLLVAGERLFMVSDTGIASCLETATGKAVWTERLDGEFSSSPVLAGGNVYFCNQIGKTFVVKADENSYTLVTENRLDGGFMASPAFADNELFLRTKTHLYAIGKK</sequence>
<protein>
    <recommendedName>
        <fullName evidence="2">Pyrrolo-quinoline quinone repeat domain-containing protein</fullName>
    </recommendedName>
</protein>
<dbReference type="InterPro" id="IPR015943">
    <property type="entry name" value="WD40/YVTN_repeat-like_dom_sf"/>
</dbReference>
<organism evidence="3 4">
    <name type="scientific">Gemmata massiliana</name>
    <dbReference type="NCBI Taxonomy" id="1210884"/>
    <lineage>
        <taxon>Bacteria</taxon>
        <taxon>Pseudomonadati</taxon>
        <taxon>Planctomycetota</taxon>
        <taxon>Planctomycetia</taxon>
        <taxon>Gemmatales</taxon>
        <taxon>Gemmataceae</taxon>
        <taxon>Gemmata</taxon>
    </lineage>
</organism>